<dbReference type="EMBL" id="CM029049">
    <property type="protein sequence ID" value="KAG2570343.1"/>
    <property type="molecule type" value="Genomic_DNA"/>
</dbReference>
<sequence length="142" mass="16615">MPPNTERNGSESSEREELHAQCQAVLEEVSNANSTDIQTADIRSPQYQFQILAFNVYIQTLPNTVEIHTLWVPEFRKACWSNILFDEDYVCIWSRLYPQLRYTYPALRVFCLLYFLNKKLSHCTFVCDVSHAGVFYVQPICH</sequence>
<protein>
    <submittedName>
        <fullName evidence="1">Uncharacterized protein</fullName>
    </submittedName>
</protein>
<dbReference type="Proteomes" id="UP000823388">
    <property type="component" value="Chromosome 7K"/>
</dbReference>
<evidence type="ECO:0000313" key="1">
    <source>
        <dbReference type="EMBL" id="KAG2570343.1"/>
    </source>
</evidence>
<name>A0A8T0Q8S0_PANVG</name>
<comment type="caution">
    <text evidence="1">The sequence shown here is derived from an EMBL/GenBank/DDBJ whole genome shotgun (WGS) entry which is preliminary data.</text>
</comment>
<reference evidence="1" key="1">
    <citation type="submission" date="2020-05" db="EMBL/GenBank/DDBJ databases">
        <title>WGS assembly of Panicum virgatum.</title>
        <authorList>
            <person name="Lovell J.T."/>
            <person name="Jenkins J."/>
            <person name="Shu S."/>
            <person name="Juenger T.E."/>
            <person name="Schmutz J."/>
        </authorList>
    </citation>
    <scope>NUCLEOTIDE SEQUENCE</scope>
    <source>
        <strain evidence="1">AP13</strain>
    </source>
</reference>
<evidence type="ECO:0000313" key="2">
    <source>
        <dbReference type="Proteomes" id="UP000823388"/>
    </source>
</evidence>
<proteinExistence type="predicted"/>
<organism evidence="1 2">
    <name type="scientific">Panicum virgatum</name>
    <name type="common">Blackwell switchgrass</name>
    <dbReference type="NCBI Taxonomy" id="38727"/>
    <lineage>
        <taxon>Eukaryota</taxon>
        <taxon>Viridiplantae</taxon>
        <taxon>Streptophyta</taxon>
        <taxon>Embryophyta</taxon>
        <taxon>Tracheophyta</taxon>
        <taxon>Spermatophyta</taxon>
        <taxon>Magnoliopsida</taxon>
        <taxon>Liliopsida</taxon>
        <taxon>Poales</taxon>
        <taxon>Poaceae</taxon>
        <taxon>PACMAD clade</taxon>
        <taxon>Panicoideae</taxon>
        <taxon>Panicodae</taxon>
        <taxon>Paniceae</taxon>
        <taxon>Panicinae</taxon>
        <taxon>Panicum</taxon>
        <taxon>Panicum sect. Hiantes</taxon>
    </lineage>
</organism>
<keyword evidence="2" id="KW-1185">Reference proteome</keyword>
<accession>A0A8T0Q8S0</accession>
<dbReference type="AlphaFoldDB" id="A0A8T0Q8S0"/>
<gene>
    <name evidence="1" type="ORF">PVAP13_7KG076109</name>
</gene>